<feature type="region of interest" description="Disordered" evidence="4">
    <location>
        <begin position="1"/>
        <end position="62"/>
    </location>
</feature>
<dbReference type="PANTHER" id="PTHR46281:SF8">
    <property type="entry name" value="CYTOCHROME C OXIDASE SUBUNIT 12, MITOCHONDRIAL"/>
    <property type="match status" value="1"/>
</dbReference>
<dbReference type="Gene3D" id="1.10.10.140">
    <property type="entry name" value="Cytochrome c oxidase, subunit VIb"/>
    <property type="match status" value="1"/>
</dbReference>
<dbReference type="SUPFAM" id="SSF47694">
    <property type="entry name" value="Cytochrome c oxidase subunit h"/>
    <property type="match status" value="1"/>
</dbReference>
<evidence type="ECO:0000256" key="4">
    <source>
        <dbReference type="SAM" id="MobiDB-lite"/>
    </source>
</evidence>
<evidence type="ECO:0000256" key="1">
    <source>
        <dbReference type="ARBA" id="ARBA00004173"/>
    </source>
</evidence>
<reference evidence="5 6" key="1">
    <citation type="journal article" date="2024" name="Nat. Commun.">
        <title>Phylogenomics reveals the evolutionary origins of lichenization in chlorophyte algae.</title>
        <authorList>
            <person name="Puginier C."/>
            <person name="Libourel C."/>
            <person name="Otte J."/>
            <person name="Skaloud P."/>
            <person name="Haon M."/>
            <person name="Grisel S."/>
            <person name="Petersen M."/>
            <person name="Berrin J.G."/>
            <person name="Delaux P.M."/>
            <person name="Dal Grande F."/>
            <person name="Keller J."/>
        </authorList>
    </citation>
    <scope>NUCLEOTIDE SEQUENCE [LARGE SCALE GENOMIC DNA]</scope>
    <source>
        <strain evidence="5 6">SAG 2036</strain>
    </source>
</reference>
<comment type="caution">
    <text evidence="5">The sequence shown here is derived from an EMBL/GenBank/DDBJ whole genome shotgun (WGS) entry which is preliminary data.</text>
</comment>
<dbReference type="CDD" id="cd00926">
    <property type="entry name" value="Cyt_c_Oxidase_VIb"/>
    <property type="match status" value="1"/>
</dbReference>
<dbReference type="EMBL" id="JALJOQ010000082">
    <property type="protein sequence ID" value="KAK9800342.1"/>
    <property type="molecule type" value="Genomic_DNA"/>
</dbReference>
<gene>
    <name evidence="5" type="ORF">WJX73_006356</name>
</gene>
<accession>A0AAW1NZH3</accession>
<keyword evidence="6" id="KW-1185">Reference proteome</keyword>
<feature type="compositionally biased region" description="Acidic residues" evidence="4">
    <location>
        <begin position="25"/>
        <end position="49"/>
    </location>
</feature>
<keyword evidence="3" id="KW-1015">Disulfide bond</keyword>
<dbReference type="InterPro" id="IPR048280">
    <property type="entry name" value="COX6B-like"/>
</dbReference>
<dbReference type="PANTHER" id="PTHR46281">
    <property type="entry name" value="CYTOCHROME C OXIDASE SUBUNIT 6B"/>
    <property type="match status" value="1"/>
</dbReference>
<proteinExistence type="predicted"/>
<evidence type="ECO:0000256" key="2">
    <source>
        <dbReference type="ARBA" id="ARBA00023128"/>
    </source>
</evidence>
<dbReference type="GO" id="GO:0045277">
    <property type="term" value="C:respiratory chain complex IV"/>
    <property type="evidence" value="ECO:0007669"/>
    <property type="project" value="InterPro"/>
</dbReference>
<dbReference type="GO" id="GO:0005739">
    <property type="term" value="C:mitochondrion"/>
    <property type="evidence" value="ECO:0007669"/>
    <property type="project" value="UniProtKB-SubCell"/>
</dbReference>
<dbReference type="Proteomes" id="UP001465755">
    <property type="component" value="Unassembled WGS sequence"/>
</dbReference>
<dbReference type="InterPro" id="IPR036549">
    <property type="entry name" value="CX6/COA6-like_sf"/>
</dbReference>
<evidence type="ECO:0000313" key="6">
    <source>
        <dbReference type="Proteomes" id="UP001465755"/>
    </source>
</evidence>
<organism evidence="5 6">
    <name type="scientific">Symbiochloris irregularis</name>
    <dbReference type="NCBI Taxonomy" id="706552"/>
    <lineage>
        <taxon>Eukaryota</taxon>
        <taxon>Viridiplantae</taxon>
        <taxon>Chlorophyta</taxon>
        <taxon>core chlorophytes</taxon>
        <taxon>Trebouxiophyceae</taxon>
        <taxon>Trebouxiales</taxon>
        <taxon>Trebouxiaceae</taxon>
        <taxon>Symbiochloris</taxon>
    </lineage>
</organism>
<protein>
    <submittedName>
        <fullName evidence="5">Uncharacterized protein</fullName>
    </submittedName>
</protein>
<sequence length="127" mass="14528">MGATVSRCEEEQPAEGGDAPQVEQPVEDSPNEEGGQESSDDAGEDEDEEQRPQIEVATTPYDARFPGFNQARTCYTRYNEFYKCKAQKDEADPECKFYQKAYRSLCPGEWVDSWNEQREAGTWYGKY</sequence>
<name>A0AAW1NZH3_9CHLO</name>
<evidence type="ECO:0000256" key="3">
    <source>
        <dbReference type="ARBA" id="ARBA00023157"/>
    </source>
</evidence>
<keyword evidence="2" id="KW-0496">Mitochondrion</keyword>
<dbReference type="InterPro" id="IPR003213">
    <property type="entry name" value="Cyt_c_oxidase_su6B"/>
</dbReference>
<comment type="subcellular location">
    <subcellularLocation>
        <location evidence="1">Mitochondrion</location>
    </subcellularLocation>
</comment>
<dbReference type="Pfam" id="PF02297">
    <property type="entry name" value="COX6B"/>
    <property type="match status" value="1"/>
</dbReference>
<evidence type="ECO:0000313" key="5">
    <source>
        <dbReference type="EMBL" id="KAK9800342.1"/>
    </source>
</evidence>
<dbReference type="AlphaFoldDB" id="A0AAW1NZH3"/>